<gene>
    <name evidence="2" type="ORF">MKK02DRAFT_30832</name>
</gene>
<dbReference type="GeneID" id="77727352"/>
<dbReference type="EMBL" id="JAKWFO010000016">
    <property type="protein sequence ID" value="KAI9631836.1"/>
    <property type="molecule type" value="Genomic_DNA"/>
</dbReference>
<dbReference type="RefSeq" id="XP_052941613.1">
    <property type="nucleotide sequence ID" value="XM_053088147.1"/>
</dbReference>
<proteinExistence type="predicted"/>
<feature type="compositionally biased region" description="Polar residues" evidence="1">
    <location>
        <begin position="188"/>
        <end position="202"/>
    </location>
</feature>
<sequence>MTLSVADVISTSYPERTREEHCTQPSAFREHNEIDKETEDCWFWSPRLTMRNDLFNAFTEPNGVFSLRITPWKTCDLVGFVLNEINALSSPSSASSWRRYRNLALPLRLSIHRTRTQRSPEHASRTKLLSLQHTALNGMLIFSSAMKPSHSEYNDIFARTRLLKRGNELTKTYLHRIPLLDSLPALNDNRTPTTGSHSAQRTPTHRTQRAPAHVFPASRSGNPSPLLPHRQNPGQLGLLPKLPILTELYL</sequence>
<evidence type="ECO:0000256" key="1">
    <source>
        <dbReference type="SAM" id="MobiDB-lite"/>
    </source>
</evidence>
<keyword evidence="3" id="KW-1185">Reference proteome</keyword>
<protein>
    <submittedName>
        <fullName evidence="2">Uncharacterized protein</fullName>
    </submittedName>
</protein>
<organism evidence="2 3">
    <name type="scientific">Dioszegia hungarica</name>
    <dbReference type="NCBI Taxonomy" id="4972"/>
    <lineage>
        <taxon>Eukaryota</taxon>
        <taxon>Fungi</taxon>
        <taxon>Dikarya</taxon>
        <taxon>Basidiomycota</taxon>
        <taxon>Agaricomycotina</taxon>
        <taxon>Tremellomycetes</taxon>
        <taxon>Tremellales</taxon>
        <taxon>Bulleribasidiaceae</taxon>
        <taxon>Dioszegia</taxon>
    </lineage>
</organism>
<feature type="region of interest" description="Disordered" evidence="1">
    <location>
        <begin position="184"/>
        <end position="237"/>
    </location>
</feature>
<comment type="caution">
    <text evidence="2">The sequence shown here is derived from an EMBL/GenBank/DDBJ whole genome shotgun (WGS) entry which is preliminary data.</text>
</comment>
<accession>A0AA38H156</accession>
<evidence type="ECO:0000313" key="2">
    <source>
        <dbReference type="EMBL" id="KAI9631836.1"/>
    </source>
</evidence>
<reference evidence="2" key="1">
    <citation type="journal article" date="2022" name="G3 (Bethesda)">
        <title>High quality genome of the basidiomycete yeast Dioszegia hungarica PDD-24b-2 isolated from cloud water.</title>
        <authorList>
            <person name="Jarrige D."/>
            <person name="Haridas S."/>
            <person name="Bleykasten-Grosshans C."/>
            <person name="Joly M."/>
            <person name="Nadalig T."/>
            <person name="Sancelme M."/>
            <person name="Vuilleumier S."/>
            <person name="Grigoriev I.V."/>
            <person name="Amato P."/>
            <person name="Bringel F."/>
        </authorList>
    </citation>
    <scope>NUCLEOTIDE SEQUENCE</scope>
    <source>
        <strain evidence="2">PDD-24b-2</strain>
    </source>
</reference>
<dbReference type="Proteomes" id="UP001164286">
    <property type="component" value="Unassembled WGS sequence"/>
</dbReference>
<name>A0AA38H156_9TREE</name>
<dbReference type="AlphaFoldDB" id="A0AA38H156"/>
<evidence type="ECO:0000313" key="3">
    <source>
        <dbReference type="Proteomes" id="UP001164286"/>
    </source>
</evidence>